<dbReference type="InterPro" id="IPR050792">
    <property type="entry name" value="ADP-ribosylglycohydrolase"/>
</dbReference>
<dbReference type="InterPro" id="IPR036705">
    <property type="entry name" value="Ribosyl_crysJ1_sf"/>
</dbReference>
<dbReference type="EMBL" id="GIBP01003951">
    <property type="protein sequence ID" value="NDV32920.1"/>
    <property type="molecule type" value="Transcribed_RNA"/>
</dbReference>
<feature type="binding site" evidence="1">
    <location>
        <position position="324"/>
    </location>
    <ligand>
        <name>Mg(2+)</name>
        <dbReference type="ChEBI" id="CHEBI:18420"/>
        <label>1</label>
    </ligand>
</feature>
<dbReference type="PANTHER" id="PTHR16222">
    <property type="entry name" value="ADP-RIBOSYLGLYCOHYDROLASE"/>
    <property type="match status" value="1"/>
</dbReference>
<sequence>MDFQPSETILTSPLLSKTTLPPEVLIDKIYGALIGHAMGDAIGLSTEFLNSKQASFHYGAGPISYDNFLKDPHRKRWRERDFTDDTDQMILIMENLIQNHGEVNTTDLAASLVRWSMEGFRELGDAGGMGIGATVRDVLKHPNYLSQPLQTARSMWLTKGRNLAANGAVMRSSLLGIAHFYDLPKLEQQTIQVCGVTHADLRCKASCVALTVAIGLILQGKEDVEEIIDIAFKEADKCISVENYKNLLTEEHKIELNEIQQIVQAQKQELKKHLYSDILDLQLDEGTSIGYTFKCVGSGFWALRRQNFKEAITHISLQAGDADTNGAVAGAILGCKLGFSRLPPEWMPFLHHHWFQHKIIRFMDTIFKK</sequence>
<feature type="binding site" evidence="1">
    <location>
        <position position="323"/>
    </location>
    <ligand>
        <name>Mg(2+)</name>
        <dbReference type="ChEBI" id="CHEBI:18420"/>
        <label>1</label>
    </ligand>
</feature>
<accession>A0A6B2L7N5</accession>
<keyword evidence="1" id="KW-0460">Magnesium</keyword>
<dbReference type="Pfam" id="PF03747">
    <property type="entry name" value="ADP_ribosyl_GH"/>
    <property type="match status" value="1"/>
</dbReference>
<evidence type="ECO:0000256" key="1">
    <source>
        <dbReference type="PIRSR" id="PIRSR605502-1"/>
    </source>
</evidence>
<dbReference type="GO" id="GO:0046872">
    <property type="term" value="F:metal ion binding"/>
    <property type="evidence" value="ECO:0007669"/>
    <property type="project" value="UniProtKB-KW"/>
</dbReference>
<feature type="binding site" evidence="1">
    <location>
        <position position="83"/>
    </location>
    <ligand>
        <name>Mg(2+)</name>
        <dbReference type="ChEBI" id="CHEBI:18420"/>
        <label>1</label>
    </ligand>
</feature>
<protein>
    <recommendedName>
        <fullName evidence="3">ADP-ribosylglycohydrolase</fullName>
    </recommendedName>
</protein>
<keyword evidence="1" id="KW-0479">Metal-binding</keyword>
<dbReference type="PANTHER" id="PTHR16222:SF40">
    <property type="entry name" value="ADP-RIBOSYLGLYCOHYDROLASE"/>
    <property type="match status" value="1"/>
</dbReference>
<dbReference type="AlphaFoldDB" id="A0A6B2L7N5"/>
<evidence type="ECO:0008006" key="3">
    <source>
        <dbReference type="Google" id="ProtNLM"/>
    </source>
</evidence>
<name>A0A6B2L7N5_9EUKA</name>
<dbReference type="SUPFAM" id="SSF101478">
    <property type="entry name" value="ADP-ribosylglycohydrolase"/>
    <property type="match status" value="1"/>
</dbReference>
<feature type="binding site" evidence="1">
    <location>
        <position position="321"/>
    </location>
    <ligand>
        <name>Mg(2+)</name>
        <dbReference type="ChEBI" id="CHEBI:18420"/>
        <label>1</label>
    </ligand>
</feature>
<proteinExistence type="predicted"/>
<organism evidence="2">
    <name type="scientific">Arcella intermedia</name>
    <dbReference type="NCBI Taxonomy" id="1963864"/>
    <lineage>
        <taxon>Eukaryota</taxon>
        <taxon>Amoebozoa</taxon>
        <taxon>Tubulinea</taxon>
        <taxon>Elardia</taxon>
        <taxon>Arcellinida</taxon>
        <taxon>Sphaerothecina</taxon>
        <taxon>Arcellidae</taxon>
        <taxon>Arcella</taxon>
    </lineage>
</organism>
<feature type="binding site" evidence="1">
    <location>
        <position position="84"/>
    </location>
    <ligand>
        <name>Mg(2+)</name>
        <dbReference type="ChEBI" id="CHEBI:18420"/>
        <label>1</label>
    </ligand>
</feature>
<dbReference type="Gene3D" id="1.10.4080.10">
    <property type="entry name" value="ADP-ribosylation/Crystallin J1"/>
    <property type="match status" value="1"/>
</dbReference>
<evidence type="ECO:0000313" key="2">
    <source>
        <dbReference type="EMBL" id="NDV32920.1"/>
    </source>
</evidence>
<reference evidence="2" key="1">
    <citation type="journal article" date="2020" name="J. Eukaryot. Microbiol.">
        <title>De novo Sequencing, Assembly and Annotation of the Transcriptome for the Free-Living Testate Amoeba Arcella intermedia.</title>
        <authorList>
            <person name="Ribeiro G.M."/>
            <person name="Porfirio-Sousa A.L."/>
            <person name="Maurer-Alcala X.X."/>
            <person name="Katz L.A."/>
            <person name="Lahr D.J.G."/>
        </authorList>
    </citation>
    <scope>NUCLEOTIDE SEQUENCE</scope>
</reference>
<feature type="binding site" evidence="1">
    <location>
        <position position="85"/>
    </location>
    <ligand>
        <name>Mg(2+)</name>
        <dbReference type="ChEBI" id="CHEBI:18420"/>
        <label>1</label>
    </ligand>
</feature>
<dbReference type="InterPro" id="IPR005502">
    <property type="entry name" value="Ribosyl_crysJ1"/>
</dbReference>
<comment type="cofactor">
    <cofactor evidence="1">
        <name>Mg(2+)</name>
        <dbReference type="ChEBI" id="CHEBI:18420"/>
    </cofactor>
    <text evidence="1">Binds 2 magnesium ions per subunit.</text>
</comment>